<dbReference type="AlphaFoldDB" id="A0A6J6SAW1"/>
<dbReference type="EMBL" id="CAEZYU010000010">
    <property type="protein sequence ID" value="CAB4731956.1"/>
    <property type="molecule type" value="Genomic_DNA"/>
</dbReference>
<dbReference type="HAMAP" id="MF_00083">
    <property type="entry name" value="Pept_tRNA_hydro_bact"/>
    <property type="match status" value="1"/>
</dbReference>
<dbReference type="PANTHER" id="PTHR17224:SF1">
    <property type="entry name" value="PEPTIDYL-TRNA HYDROLASE"/>
    <property type="match status" value="1"/>
</dbReference>
<keyword evidence="2" id="KW-0820">tRNA-binding</keyword>
<evidence type="ECO:0000256" key="5">
    <source>
        <dbReference type="ARBA" id="ARBA00038063"/>
    </source>
</evidence>
<dbReference type="EC" id="3.1.1.29" evidence="1"/>
<evidence type="ECO:0000256" key="4">
    <source>
        <dbReference type="ARBA" id="ARBA00022884"/>
    </source>
</evidence>
<dbReference type="CDD" id="cd00462">
    <property type="entry name" value="PTH"/>
    <property type="match status" value="1"/>
</dbReference>
<dbReference type="PROSITE" id="PS01196">
    <property type="entry name" value="PEPT_TRNA_HYDROL_2"/>
    <property type="match status" value="1"/>
</dbReference>
<evidence type="ECO:0000256" key="2">
    <source>
        <dbReference type="ARBA" id="ARBA00022555"/>
    </source>
</evidence>
<evidence type="ECO:0000256" key="3">
    <source>
        <dbReference type="ARBA" id="ARBA00022801"/>
    </source>
</evidence>
<dbReference type="Gene3D" id="3.40.50.1470">
    <property type="entry name" value="Peptidyl-tRNA hydrolase"/>
    <property type="match status" value="1"/>
</dbReference>
<dbReference type="InterPro" id="IPR018171">
    <property type="entry name" value="Pept_tRNA_hydro_CS"/>
</dbReference>
<comment type="similarity">
    <text evidence="5">Belongs to the PTH family.</text>
</comment>
<organism evidence="6">
    <name type="scientific">freshwater metagenome</name>
    <dbReference type="NCBI Taxonomy" id="449393"/>
    <lineage>
        <taxon>unclassified sequences</taxon>
        <taxon>metagenomes</taxon>
        <taxon>ecological metagenomes</taxon>
    </lineage>
</organism>
<dbReference type="SUPFAM" id="SSF53178">
    <property type="entry name" value="Peptidyl-tRNA hydrolase-like"/>
    <property type="match status" value="1"/>
</dbReference>
<dbReference type="Pfam" id="PF01195">
    <property type="entry name" value="Pept_tRNA_hydro"/>
    <property type="match status" value="1"/>
</dbReference>
<evidence type="ECO:0000256" key="1">
    <source>
        <dbReference type="ARBA" id="ARBA00013260"/>
    </source>
</evidence>
<dbReference type="InterPro" id="IPR001328">
    <property type="entry name" value="Pept_tRNA_hydro"/>
</dbReference>
<sequence>MGSPCDLLVVGLGNPGDRYEHTRHNVGADAAAILAKRHDGAMSLEKQLKARVSEFRLDGRRVVVAVPTTWMNESGQCVSALVRRYGIEDWSALVILHDELDLPEARVKVKQGGGLAGHNGLRSITAHLHTQDYSRVRIGVGKPPGGPDQGADWVLSKVPKAQRELLDAACEKAADATVMILDQGIDAAMQQVNASN</sequence>
<protein>
    <recommendedName>
        <fullName evidence="1">peptidyl-tRNA hydrolase</fullName>
        <ecNumber evidence="1">3.1.1.29</ecNumber>
    </recommendedName>
</protein>
<dbReference type="FunFam" id="3.40.50.1470:FF:000001">
    <property type="entry name" value="Peptidyl-tRNA hydrolase"/>
    <property type="match status" value="1"/>
</dbReference>
<dbReference type="PANTHER" id="PTHR17224">
    <property type="entry name" value="PEPTIDYL-TRNA HYDROLASE"/>
    <property type="match status" value="1"/>
</dbReference>
<keyword evidence="4" id="KW-0694">RNA-binding</keyword>
<dbReference type="InterPro" id="IPR036416">
    <property type="entry name" value="Pept_tRNA_hydro_sf"/>
</dbReference>
<evidence type="ECO:0000313" key="6">
    <source>
        <dbReference type="EMBL" id="CAB4731956.1"/>
    </source>
</evidence>
<dbReference type="GO" id="GO:0000049">
    <property type="term" value="F:tRNA binding"/>
    <property type="evidence" value="ECO:0007669"/>
    <property type="project" value="UniProtKB-KW"/>
</dbReference>
<gene>
    <name evidence="6" type="ORF">UFOPK2766_00375</name>
</gene>
<accession>A0A6J6SAW1</accession>
<name>A0A6J6SAW1_9ZZZZ</name>
<proteinExistence type="inferred from homology"/>
<reference evidence="6" key="1">
    <citation type="submission" date="2020-05" db="EMBL/GenBank/DDBJ databases">
        <authorList>
            <person name="Chiriac C."/>
            <person name="Salcher M."/>
            <person name="Ghai R."/>
            <person name="Kavagutti S V."/>
        </authorList>
    </citation>
    <scope>NUCLEOTIDE SEQUENCE</scope>
</reference>
<dbReference type="GO" id="GO:0004045">
    <property type="term" value="F:peptidyl-tRNA hydrolase activity"/>
    <property type="evidence" value="ECO:0007669"/>
    <property type="project" value="UniProtKB-EC"/>
</dbReference>
<dbReference type="NCBIfam" id="TIGR00447">
    <property type="entry name" value="pth"/>
    <property type="match status" value="1"/>
</dbReference>
<keyword evidence="3" id="KW-0378">Hydrolase</keyword>